<evidence type="ECO:0000313" key="1">
    <source>
        <dbReference type="EMBL" id="SUV28215.1"/>
    </source>
</evidence>
<reference evidence="1 2" key="1">
    <citation type="submission" date="2018-06" db="EMBL/GenBank/DDBJ databases">
        <authorList>
            <consortium name="Pathogen Informatics"/>
            <person name="Doyle S."/>
        </authorList>
    </citation>
    <scope>NUCLEOTIDE SEQUENCE [LARGE SCALE GENOMIC DNA]</scope>
    <source>
        <strain evidence="1 2">NCTC11155</strain>
    </source>
</reference>
<name>A0A380YH67_9BACE</name>
<dbReference type="AlphaFoldDB" id="A0A380YH67"/>
<organism evidence="1 2">
    <name type="scientific">Bacteroides eggerthii</name>
    <dbReference type="NCBI Taxonomy" id="28111"/>
    <lineage>
        <taxon>Bacteria</taxon>
        <taxon>Pseudomonadati</taxon>
        <taxon>Bacteroidota</taxon>
        <taxon>Bacteroidia</taxon>
        <taxon>Bacteroidales</taxon>
        <taxon>Bacteroidaceae</taxon>
        <taxon>Bacteroides</taxon>
    </lineage>
</organism>
<proteinExistence type="predicted"/>
<evidence type="ECO:0000313" key="2">
    <source>
        <dbReference type="Proteomes" id="UP000254424"/>
    </source>
</evidence>
<dbReference type="Proteomes" id="UP000254424">
    <property type="component" value="Unassembled WGS sequence"/>
</dbReference>
<sequence length="42" mass="4743">MGIASYYACCDCYVISFSTVHLIMYRGKALLCNKKYVSLIVT</sequence>
<accession>A0A380YH67</accession>
<dbReference type="EMBL" id="UFSX01000001">
    <property type="protein sequence ID" value="SUV28215.1"/>
    <property type="molecule type" value="Genomic_DNA"/>
</dbReference>
<gene>
    <name evidence="1" type="ORF">NCTC11155_00162</name>
</gene>
<protein>
    <submittedName>
        <fullName evidence="1">Uncharacterized protein</fullName>
    </submittedName>
</protein>